<dbReference type="AlphaFoldDB" id="A0A921LE38"/>
<protein>
    <submittedName>
        <fullName evidence="3">DUF6430 domain-containing protein</fullName>
    </submittedName>
</protein>
<keyword evidence="1" id="KW-0812">Transmembrane</keyword>
<evidence type="ECO:0000259" key="2">
    <source>
        <dbReference type="Pfam" id="PF20016"/>
    </source>
</evidence>
<dbReference type="InterPro" id="IPR045535">
    <property type="entry name" value="ThsA_Macro"/>
</dbReference>
<dbReference type="EMBL" id="DYVY01000084">
    <property type="protein sequence ID" value="HJF94179.1"/>
    <property type="molecule type" value="Genomic_DNA"/>
</dbReference>
<evidence type="ECO:0000256" key="1">
    <source>
        <dbReference type="SAM" id="Phobius"/>
    </source>
</evidence>
<dbReference type="OrthoDB" id="2047964at2"/>
<keyword evidence="1" id="KW-1133">Transmembrane helix</keyword>
<gene>
    <name evidence="3" type="ORF">K8V82_05240</name>
</gene>
<dbReference type="Proteomes" id="UP000769156">
    <property type="component" value="Unassembled WGS sequence"/>
</dbReference>
<name>A0A921LE38_9FIRM</name>
<feature type="domain" description="Thoeris protein ThsA Macro" evidence="2">
    <location>
        <begin position="56"/>
        <end position="245"/>
    </location>
</feature>
<evidence type="ECO:0000313" key="4">
    <source>
        <dbReference type="Proteomes" id="UP000769156"/>
    </source>
</evidence>
<dbReference type="Pfam" id="PF20016">
    <property type="entry name" value="ThsA_Macro"/>
    <property type="match status" value="1"/>
</dbReference>
<sequence length="258" mass="29209">MDEVLPQKMSLWLKCLISVSILMAVWCLCFLVASLTFIGKKRFKVLTVNNGHAVYLQYGNIFSPNEVLDSGKRRNIVIPVNRCFDVHVDNRIVSAQTLHGIALQRLYASGKYSEESLITKIQQLLSRVGYENVSRKDKPEGRCRRYPPGTVAVLPGNENVYYFFWALSTFDANMTASTTMQEFTIAVQKLIEACYEKSAGFPVVMPLVGTGLSRTKTDQQDVLKYLVNAFRLNRAEISCDIHIVVWEDIKEEIAISNI</sequence>
<evidence type="ECO:0000313" key="3">
    <source>
        <dbReference type="EMBL" id="HJF94179.1"/>
    </source>
</evidence>
<keyword evidence="1" id="KW-0472">Membrane</keyword>
<accession>A0A921LE38</accession>
<comment type="caution">
    <text evidence="3">The sequence shown here is derived from an EMBL/GenBank/DDBJ whole genome shotgun (WGS) entry which is preliminary data.</text>
</comment>
<reference evidence="3" key="2">
    <citation type="submission" date="2021-09" db="EMBL/GenBank/DDBJ databases">
        <authorList>
            <person name="Gilroy R."/>
        </authorList>
    </citation>
    <scope>NUCLEOTIDE SEQUENCE</scope>
    <source>
        <strain evidence="3">ChiSjej5B23-16112</strain>
    </source>
</reference>
<feature type="transmembrane region" description="Helical" evidence="1">
    <location>
        <begin position="16"/>
        <end position="38"/>
    </location>
</feature>
<organism evidence="3 4">
    <name type="scientific">Lachnoclostridium phocaeense</name>
    <dbReference type="NCBI Taxonomy" id="1871021"/>
    <lineage>
        <taxon>Bacteria</taxon>
        <taxon>Bacillati</taxon>
        <taxon>Bacillota</taxon>
        <taxon>Clostridia</taxon>
        <taxon>Lachnospirales</taxon>
        <taxon>Lachnospiraceae</taxon>
    </lineage>
</organism>
<reference evidence="3" key="1">
    <citation type="journal article" date="2021" name="PeerJ">
        <title>Extensive microbial diversity within the chicken gut microbiome revealed by metagenomics and culture.</title>
        <authorList>
            <person name="Gilroy R."/>
            <person name="Ravi A."/>
            <person name="Getino M."/>
            <person name="Pursley I."/>
            <person name="Horton D.L."/>
            <person name="Alikhan N.F."/>
            <person name="Baker D."/>
            <person name="Gharbi K."/>
            <person name="Hall N."/>
            <person name="Watson M."/>
            <person name="Adriaenssens E.M."/>
            <person name="Foster-Nyarko E."/>
            <person name="Jarju S."/>
            <person name="Secka A."/>
            <person name="Antonio M."/>
            <person name="Oren A."/>
            <person name="Chaudhuri R.R."/>
            <person name="La Ragione R."/>
            <person name="Hildebrand F."/>
            <person name="Pallen M.J."/>
        </authorList>
    </citation>
    <scope>NUCLEOTIDE SEQUENCE</scope>
    <source>
        <strain evidence="3">ChiSjej5B23-16112</strain>
    </source>
</reference>
<proteinExistence type="predicted"/>